<dbReference type="Pfam" id="PF22214">
    <property type="entry name" value="Mec-4_10_cyt"/>
    <property type="match status" value="1"/>
</dbReference>
<dbReference type="InterPro" id="IPR054001">
    <property type="entry name" value="Mec-4/10_cyt"/>
</dbReference>
<protein>
    <recommendedName>
        <fullName evidence="1">Degenerin mec-4/10 cytosolic domain-containing protein</fullName>
    </recommendedName>
</protein>
<organism evidence="2 3">
    <name type="scientific">Pristionchus entomophagus</name>
    <dbReference type="NCBI Taxonomy" id="358040"/>
    <lineage>
        <taxon>Eukaryota</taxon>
        <taxon>Metazoa</taxon>
        <taxon>Ecdysozoa</taxon>
        <taxon>Nematoda</taxon>
        <taxon>Chromadorea</taxon>
        <taxon>Rhabditida</taxon>
        <taxon>Rhabditina</taxon>
        <taxon>Diplogasteromorpha</taxon>
        <taxon>Diplogasteroidea</taxon>
        <taxon>Neodiplogasteridae</taxon>
        <taxon>Pristionchus</taxon>
    </lineage>
</organism>
<dbReference type="EMBL" id="BTSX01000006">
    <property type="protein sequence ID" value="GMT05929.1"/>
    <property type="molecule type" value="Genomic_DNA"/>
</dbReference>
<feature type="non-terminal residue" evidence="2">
    <location>
        <position position="1"/>
    </location>
</feature>
<feature type="domain" description="Degenerin mec-4/10 cytosolic" evidence="1">
    <location>
        <begin position="3"/>
        <end position="63"/>
    </location>
</feature>
<evidence type="ECO:0000313" key="2">
    <source>
        <dbReference type="EMBL" id="GMT05929.1"/>
    </source>
</evidence>
<feature type="non-terminal residue" evidence="2">
    <location>
        <position position="83"/>
    </location>
</feature>
<sequence length="83" mass="9446">EEYLATDTDLLVAADILSAYTYGECHNNHNKEVQCDLLTEDGGHHIDPTRLSYSERIRWHLKEFCYKTSSHGIPMLGQAPNIV</sequence>
<evidence type="ECO:0000259" key="1">
    <source>
        <dbReference type="Pfam" id="PF22214"/>
    </source>
</evidence>
<keyword evidence="3" id="KW-1185">Reference proteome</keyword>
<reference evidence="2" key="1">
    <citation type="submission" date="2023-10" db="EMBL/GenBank/DDBJ databases">
        <title>Genome assembly of Pristionchus species.</title>
        <authorList>
            <person name="Yoshida K."/>
            <person name="Sommer R.J."/>
        </authorList>
    </citation>
    <scope>NUCLEOTIDE SEQUENCE</scope>
    <source>
        <strain evidence="2">RS0144</strain>
    </source>
</reference>
<accession>A0AAV5UG50</accession>
<dbReference type="AlphaFoldDB" id="A0AAV5UG50"/>
<dbReference type="Proteomes" id="UP001432027">
    <property type="component" value="Unassembled WGS sequence"/>
</dbReference>
<proteinExistence type="predicted"/>
<comment type="caution">
    <text evidence="2">The sequence shown here is derived from an EMBL/GenBank/DDBJ whole genome shotgun (WGS) entry which is preliminary data.</text>
</comment>
<name>A0AAV5UG50_9BILA</name>
<gene>
    <name evidence="2" type="ORF">PENTCL1PPCAC_28103</name>
</gene>
<evidence type="ECO:0000313" key="3">
    <source>
        <dbReference type="Proteomes" id="UP001432027"/>
    </source>
</evidence>